<dbReference type="STRING" id="909613.UO65_0687"/>
<dbReference type="PANTHER" id="PTHR35010:SF2">
    <property type="entry name" value="BLL4672 PROTEIN"/>
    <property type="match status" value="1"/>
</dbReference>
<keyword evidence="3" id="KW-1185">Reference proteome</keyword>
<protein>
    <submittedName>
        <fullName evidence="2">Putative DNA-binding protein in cluster with Type I restriction-modification system</fullName>
    </submittedName>
</protein>
<evidence type="ECO:0000313" key="2">
    <source>
        <dbReference type="EMBL" id="EWC63976.1"/>
    </source>
</evidence>
<evidence type="ECO:0000259" key="1">
    <source>
        <dbReference type="PROSITE" id="PS50943"/>
    </source>
</evidence>
<dbReference type="SUPFAM" id="SSF47413">
    <property type="entry name" value="lambda repressor-like DNA-binding domains"/>
    <property type="match status" value="1"/>
</dbReference>
<accession>W7J4R2</accession>
<proteinExistence type="predicted"/>
<reference evidence="2 3" key="1">
    <citation type="journal article" date="2014" name="Genome Announc.">
        <title>Draft Genome Sequence of the Antitrypanosomally Active Sponge-Associated Bacterium Actinokineospora sp. Strain EG49.</title>
        <authorList>
            <person name="Harjes J."/>
            <person name="Ryu T."/>
            <person name="Abdelmohsen U.R."/>
            <person name="Moitinho-Silva L."/>
            <person name="Horn H."/>
            <person name="Ravasi T."/>
            <person name="Hentschel U."/>
        </authorList>
    </citation>
    <scope>NUCLEOTIDE SEQUENCE [LARGE SCALE GENOMIC DNA]</scope>
    <source>
        <strain evidence="2 3">EG49</strain>
    </source>
</reference>
<gene>
    <name evidence="2" type="ORF">UO65_0687</name>
</gene>
<dbReference type="SMART" id="SM00530">
    <property type="entry name" value="HTH_XRE"/>
    <property type="match status" value="1"/>
</dbReference>
<dbReference type="GO" id="GO:0003677">
    <property type="term" value="F:DNA binding"/>
    <property type="evidence" value="ECO:0007669"/>
    <property type="project" value="UniProtKB-KW"/>
</dbReference>
<dbReference type="eggNOG" id="COG1396">
    <property type="taxonomic scope" value="Bacteria"/>
</dbReference>
<dbReference type="InterPro" id="IPR010982">
    <property type="entry name" value="Lambda_DNA-bd_dom_sf"/>
</dbReference>
<name>W7J4R2_9PSEU</name>
<dbReference type="Proteomes" id="UP000019277">
    <property type="component" value="Unassembled WGS sequence"/>
</dbReference>
<keyword evidence="2" id="KW-0238">DNA-binding</keyword>
<dbReference type="PATRIC" id="fig|909613.9.peg.704"/>
<dbReference type="Gene3D" id="1.10.260.40">
    <property type="entry name" value="lambda repressor-like DNA-binding domains"/>
    <property type="match status" value="1"/>
</dbReference>
<dbReference type="Pfam" id="PF13560">
    <property type="entry name" value="HTH_31"/>
    <property type="match status" value="1"/>
</dbReference>
<dbReference type="InterPro" id="IPR001387">
    <property type="entry name" value="Cro/C1-type_HTH"/>
</dbReference>
<comment type="caution">
    <text evidence="2">The sequence shown here is derived from an EMBL/GenBank/DDBJ whole genome shotgun (WGS) entry which is preliminary data.</text>
</comment>
<dbReference type="Pfam" id="PF17765">
    <property type="entry name" value="MLTR_LBD"/>
    <property type="match status" value="1"/>
</dbReference>
<dbReference type="Gene3D" id="3.30.450.180">
    <property type="match status" value="1"/>
</dbReference>
<dbReference type="AlphaFoldDB" id="W7J4R2"/>
<feature type="domain" description="HTH cro/C1-type" evidence="1">
    <location>
        <begin position="27"/>
        <end position="82"/>
    </location>
</feature>
<dbReference type="InterPro" id="IPR041413">
    <property type="entry name" value="MLTR_LBD"/>
</dbReference>
<dbReference type="PROSITE" id="PS50943">
    <property type="entry name" value="HTH_CROC1"/>
    <property type="match status" value="1"/>
</dbReference>
<sequence>MDDRNELGRFLKSRRARLDPARAGIEVISRRRVAGLRREEVAALAGISVEYYVRLEQGRAQRPSEGVLDSLARALELDDVERRYLEGLANPRTSTPRAPRAERARTELAQLLGMMDRIPALVINHRMDVLAWNHLSRQLFFDFPATTPKDRNLARFGFLSPESQNRFVDWHDVQRATAGALRLAASRHPNDEALATLLGELTMKSEVFRTLWAGRDVKQRTHGTKRFRHPVVGELALRFENFELPGEADQRLVTFSPEPASPAAAALELLMMWTAPPAERTQPHQEPVTD</sequence>
<dbReference type="CDD" id="cd00093">
    <property type="entry name" value="HTH_XRE"/>
    <property type="match status" value="1"/>
</dbReference>
<organism evidence="2 3">
    <name type="scientific">Actinokineospora spheciospongiae</name>
    <dbReference type="NCBI Taxonomy" id="909613"/>
    <lineage>
        <taxon>Bacteria</taxon>
        <taxon>Bacillati</taxon>
        <taxon>Actinomycetota</taxon>
        <taxon>Actinomycetes</taxon>
        <taxon>Pseudonocardiales</taxon>
        <taxon>Pseudonocardiaceae</taxon>
        <taxon>Actinokineospora</taxon>
    </lineage>
</organism>
<dbReference type="PANTHER" id="PTHR35010">
    <property type="entry name" value="BLL4672 PROTEIN-RELATED"/>
    <property type="match status" value="1"/>
</dbReference>
<dbReference type="EMBL" id="AYXG01000027">
    <property type="protein sequence ID" value="EWC63976.1"/>
    <property type="molecule type" value="Genomic_DNA"/>
</dbReference>
<dbReference type="RefSeq" id="WP_035278604.1">
    <property type="nucleotide sequence ID" value="NZ_AYXG01000027.1"/>
</dbReference>
<dbReference type="OrthoDB" id="4790304at2"/>
<evidence type="ECO:0000313" key="3">
    <source>
        <dbReference type="Proteomes" id="UP000019277"/>
    </source>
</evidence>